<geneLocation type="plasmid" evidence="2 3">
    <name>paIh4</name>
</geneLocation>
<keyword evidence="2" id="KW-0614">Plasmid</keyword>
<name>A0AA95GBC9_9GAMM</name>
<reference evidence="2" key="1">
    <citation type="submission" date="2023-04" db="EMBL/GenBank/DDBJ databases">
        <title>Genome dynamics across the evolutionary transition to endosymbiosis.</title>
        <authorList>
            <person name="Siozios S."/>
            <person name="Nadal-Jimenez P."/>
            <person name="Azagi T."/>
            <person name="Sprong H."/>
            <person name="Frost C.L."/>
            <person name="Parratt S.R."/>
            <person name="Taylor G."/>
            <person name="Brettell L."/>
            <person name="Lew K.C."/>
            <person name="Croft L."/>
            <person name="King K.C."/>
            <person name="Brockhurst M.A."/>
            <person name="Hypsa V."/>
            <person name="Novakova E."/>
            <person name="Darby A.C."/>
            <person name="Hurst G.D.D."/>
        </authorList>
    </citation>
    <scope>NUCLEOTIDE SEQUENCE</scope>
    <source>
        <strain evidence="2">AIh</strain>
        <plasmid evidence="2">paIh4</plasmid>
    </source>
</reference>
<evidence type="ECO:0000313" key="3">
    <source>
        <dbReference type="Proteomes" id="UP001177597"/>
    </source>
</evidence>
<accession>A0AA95GBC9</accession>
<keyword evidence="1" id="KW-0812">Transmembrane</keyword>
<gene>
    <name evidence="2" type="ORF">QE207_01315</name>
</gene>
<evidence type="ECO:0000313" key="2">
    <source>
        <dbReference type="EMBL" id="WGL94010.1"/>
    </source>
</evidence>
<dbReference type="EMBL" id="CP123494">
    <property type="protein sequence ID" value="WGL94010.1"/>
    <property type="molecule type" value="Genomic_DNA"/>
</dbReference>
<dbReference type="AlphaFoldDB" id="A0AA95GBC9"/>
<protein>
    <submittedName>
        <fullName evidence="2">Uncharacterized protein</fullName>
    </submittedName>
</protein>
<keyword evidence="1" id="KW-1133">Transmembrane helix</keyword>
<keyword evidence="1" id="KW-0472">Membrane</keyword>
<dbReference type="Proteomes" id="UP001177597">
    <property type="component" value="Plasmid paIh4"/>
</dbReference>
<dbReference type="RefSeq" id="WP_280628430.1">
    <property type="nucleotide sequence ID" value="NZ_CP123494.1"/>
</dbReference>
<evidence type="ECO:0000256" key="1">
    <source>
        <dbReference type="SAM" id="Phobius"/>
    </source>
</evidence>
<organism evidence="2 3">
    <name type="scientific">Arsenophonus nasoniae</name>
    <name type="common">son-killer infecting Nasonia vitripennis</name>
    <dbReference type="NCBI Taxonomy" id="638"/>
    <lineage>
        <taxon>Bacteria</taxon>
        <taxon>Pseudomonadati</taxon>
        <taxon>Pseudomonadota</taxon>
        <taxon>Gammaproteobacteria</taxon>
        <taxon>Enterobacterales</taxon>
        <taxon>Morganellaceae</taxon>
        <taxon>Arsenophonus</taxon>
    </lineage>
</organism>
<sequence>MNSKATSYLKNTPILRGDVKAKRNIAVILSNFFARFVTRALFYFPVIFFWLTVGFVLSGYFNDTFPFVPDLNEFSMENLFEALKPVFRYSFSVTAIVCLLRESTALFK</sequence>
<proteinExistence type="predicted"/>
<feature type="transmembrane region" description="Helical" evidence="1">
    <location>
        <begin position="40"/>
        <end position="62"/>
    </location>
</feature>